<keyword evidence="4" id="KW-1185">Reference proteome</keyword>
<dbReference type="Proteomes" id="UP001519308">
    <property type="component" value="Unassembled WGS sequence"/>
</dbReference>
<keyword evidence="2" id="KW-0732">Signal</keyword>
<evidence type="ECO:0000256" key="1">
    <source>
        <dbReference type="SAM" id="MobiDB-lite"/>
    </source>
</evidence>
<reference evidence="3 4" key="1">
    <citation type="submission" date="2021-03" db="EMBL/GenBank/DDBJ databases">
        <title>Genomic Encyclopedia of Type Strains, Phase IV (KMG-IV): sequencing the most valuable type-strain genomes for metagenomic binning, comparative biology and taxonomic classification.</title>
        <authorList>
            <person name="Goeker M."/>
        </authorList>
    </citation>
    <scope>NUCLEOTIDE SEQUENCE [LARGE SCALE GENOMIC DNA]</scope>
    <source>
        <strain evidence="3 4">DSM 28650</strain>
    </source>
</reference>
<name>A0ABS4K502_9CLOT</name>
<protein>
    <recommendedName>
        <fullName evidence="5">DUF2680 domain-containing protein</fullName>
    </recommendedName>
</protein>
<evidence type="ECO:0000256" key="2">
    <source>
        <dbReference type="SAM" id="SignalP"/>
    </source>
</evidence>
<feature type="region of interest" description="Disordered" evidence="1">
    <location>
        <begin position="75"/>
        <end position="105"/>
    </location>
</feature>
<proteinExistence type="predicted"/>
<dbReference type="InterPro" id="IPR024485">
    <property type="entry name" value="DUF2680"/>
</dbReference>
<evidence type="ECO:0000313" key="4">
    <source>
        <dbReference type="Proteomes" id="UP001519308"/>
    </source>
</evidence>
<accession>A0ABS4K502</accession>
<feature type="chain" id="PRO_5046897721" description="DUF2680 domain-containing protein" evidence="2">
    <location>
        <begin position="25"/>
        <end position="139"/>
    </location>
</feature>
<organism evidence="3 4">
    <name type="scientific">Clostridium punense</name>
    <dbReference type="NCBI Taxonomy" id="1054297"/>
    <lineage>
        <taxon>Bacteria</taxon>
        <taxon>Bacillati</taxon>
        <taxon>Bacillota</taxon>
        <taxon>Clostridia</taxon>
        <taxon>Eubacteriales</taxon>
        <taxon>Clostridiaceae</taxon>
        <taxon>Clostridium</taxon>
    </lineage>
</organism>
<comment type="caution">
    <text evidence="3">The sequence shown here is derived from an EMBL/GenBank/DDBJ whole genome shotgun (WGS) entry which is preliminary data.</text>
</comment>
<feature type="signal peptide" evidence="2">
    <location>
        <begin position="1"/>
        <end position="24"/>
    </location>
</feature>
<evidence type="ECO:0008006" key="5">
    <source>
        <dbReference type="Google" id="ProtNLM"/>
    </source>
</evidence>
<gene>
    <name evidence="3" type="ORF">J2Z44_002690</name>
</gene>
<dbReference type="EMBL" id="JAGGLL010000020">
    <property type="protein sequence ID" value="MBP2022865.1"/>
    <property type="molecule type" value="Genomic_DNA"/>
</dbReference>
<dbReference type="RefSeq" id="WP_021285357.1">
    <property type="nucleotide sequence ID" value="NZ_JAGGLL010000020.1"/>
</dbReference>
<sequence>MNKKVIVSTLVAAALVTFSGFAYAAEQNNTTPEWFKSMTEWKKEQVKEQVEQGTLTEKEAKQWNENIEAMEEYHKENGFGPGACGTNTSEDGTNQSVGRGMMKNFKGDSNFGPGMMGNFNSNSNYSSGMMGNFNGLSQK</sequence>
<evidence type="ECO:0000313" key="3">
    <source>
        <dbReference type="EMBL" id="MBP2022865.1"/>
    </source>
</evidence>
<feature type="compositionally biased region" description="Polar residues" evidence="1">
    <location>
        <begin position="85"/>
        <end position="97"/>
    </location>
</feature>
<dbReference type="Pfam" id="PF10925">
    <property type="entry name" value="DUF2680"/>
    <property type="match status" value="1"/>
</dbReference>